<evidence type="ECO:0000313" key="2">
    <source>
        <dbReference type="Proteomes" id="UP000660024"/>
    </source>
</evidence>
<proteinExistence type="predicted"/>
<name>A0ABS1BN47_9SPHI</name>
<reference evidence="1 2" key="1">
    <citation type="submission" date="2020-12" db="EMBL/GenBank/DDBJ databases">
        <title>Bacterial novel species Pedobacter sp. SD-b isolated from soil.</title>
        <authorList>
            <person name="Jung H.-Y."/>
        </authorList>
    </citation>
    <scope>NUCLEOTIDE SEQUENCE [LARGE SCALE GENOMIC DNA]</scope>
    <source>
        <strain evidence="1 2">SD-b</strain>
    </source>
</reference>
<dbReference type="CDD" id="cd00063">
    <property type="entry name" value="FN3"/>
    <property type="match status" value="1"/>
</dbReference>
<keyword evidence="2" id="KW-1185">Reference proteome</keyword>
<accession>A0ABS1BN47</accession>
<protein>
    <recommendedName>
        <fullName evidence="3">Fibronectin type III domain-containing protein</fullName>
    </recommendedName>
</protein>
<dbReference type="InterPro" id="IPR003961">
    <property type="entry name" value="FN3_dom"/>
</dbReference>
<dbReference type="RefSeq" id="WP_200587877.1">
    <property type="nucleotide sequence ID" value="NZ_JAEHFY010000027.1"/>
</dbReference>
<organism evidence="1 2">
    <name type="scientific">Pedobacter segetis</name>
    <dbReference type="NCBI Taxonomy" id="2793069"/>
    <lineage>
        <taxon>Bacteria</taxon>
        <taxon>Pseudomonadati</taxon>
        <taxon>Bacteroidota</taxon>
        <taxon>Sphingobacteriia</taxon>
        <taxon>Sphingobacteriales</taxon>
        <taxon>Sphingobacteriaceae</taxon>
        <taxon>Pedobacter</taxon>
    </lineage>
</organism>
<gene>
    <name evidence="1" type="ORF">I5M32_15200</name>
</gene>
<evidence type="ECO:0000313" key="1">
    <source>
        <dbReference type="EMBL" id="MBK0384313.1"/>
    </source>
</evidence>
<dbReference type="Proteomes" id="UP000660024">
    <property type="component" value="Unassembled WGS sequence"/>
</dbReference>
<sequence>METRTMRKLTLFIFFNLMLGAVVAQENIKSNFTAKYDGGDILLDFDATTLSRQKDSVIIAISRKGLGGETYLVKQRKIATSKNWQMLDTLLRKTPGVYQYYLTVSSANKPILTTGVWAYAYPPDLVPIPLTFTATNKKGTNDIVIKWKIDYPFAVRSITLQRSRSKTGTYKNLAILSNTDSAYLDKVNDANESFYYHLKIESIADSNAYTSASIFVIPDFTITPLPVNALKGELKENKILLSWQNLDNNARGFYVKKRLQNNGEFEMASSIILKKENDLYHWEDSTSTLTDKQVYQYLVIAESNSFGLSKPSDTLTIAYRSRIKTLSPPHDLRTIHPNDSIYYLAWTVDSLKIDDVLGYQVYLKSINEPTFSLLPGVATNGNNNYVEIAAPKNGNSYCVKAINGVTESALSIPYTFSDAFENNFGPKYLTAKTSEEGLVISWLNPRNTNIKRFELYKWNGKTFKLVELVGGNENHVVTKSYQAGNLNSYQLKAVNTENKESLASVLLEVN</sequence>
<comment type="caution">
    <text evidence="1">The sequence shown here is derived from an EMBL/GenBank/DDBJ whole genome shotgun (WGS) entry which is preliminary data.</text>
</comment>
<dbReference type="SUPFAM" id="SSF49265">
    <property type="entry name" value="Fibronectin type III"/>
    <property type="match status" value="1"/>
</dbReference>
<dbReference type="EMBL" id="JAEHFY010000027">
    <property type="protein sequence ID" value="MBK0384313.1"/>
    <property type="molecule type" value="Genomic_DNA"/>
</dbReference>
<evidence type="ECO:0008006" key="3">
    <source>
        <dbReference type="Google" id="ProtNLM"/>
    </source>
</evidence>
<dbReference type="InterPro" id="IPR036116">
    <property type="entry name" value="FN3_sf"/>
</dbReference>